<keyword evidence="1" id="KW-1133">Transmembrane helix</keyword>
<organism evidence="2 3">
    <name type="scientific">Campylobacter gracilis RM3268</name>
    <dbReference type="NCBI Taxonomy" id="553220"/>
    <lineage>
        <taxon>Bacteria</taxon>
        <taxon>Pseudomonadati</taxon>
        <taxon>Campylobacterota</taxon>
        <taxon>Epsilonproteobacteria</taxon>
        <taxon>Campylobacterales</taxon>
        <taxon>Campylobacteraceae</taxon>
        <taxon>Campylobacter</taxon>
    </lineage>
</organism>
<feature type="transmembrane region" description="Helical" evidence="1">
    <location>
        <begin position="9"/>
        <end position="31"/>
    </location>
</feature>
<reference evidence="2 3" key="1">
    <citation type="submission" date="2009-07" db="EMBL/GenBank/DDBJ databases">
        <authorList>
            <person name="Madupu R."/>
            <person name="Sebastian Y."/>
            <person name="Durkin A.S."/>
            <person name="Torralba M."/>
            <person name="Methe B."/>
            <person name="Sutton G.G."/>
            <person name="Strausberg R.L."/>
            <person name="Nelson K.E."/>
        </authorList>
    </citation>
    <scope>NUCLEOTIDE SEQUENCE [LARGE SCALE GENOMIC DNA]</scope>
    <source>
        <strain evidence="2 3">RM3268</strain>
    </source>
</reference>
<proteinExistence type="predicted"/>
<evidence type="ECO:0000256" key="1">
    <source>
        <dbReference type="SAM" id="Phobius"/>
    </source>
</evidence>
<dbReference type="AlphaFoldDB" id="C8PE54"/>
<sequence length="74" mass="8361">MSINFKRNFLYFLVGASFGLIFVGAFVFFAYPSFYFLGLKFLFICTAPGVICVIITCLMVDVFDLKEKLLHGGE</sequence>
<name>C8PE54_9BACT</name>
<dbReference type="Proteomes" id="UP000005709">
    <property type="component" value="Unassembled WGS sequence"/>
</dbReference>
<evidence type="ECO:0000313" key="2">
    <source>
        <dbReference type="EMBL" id="EEV18927.1"/>
    </source>
</evidence>
<protein>
    <submittedName>
        <fullName evidence="2">Uncharacterized protein</fullName>
    </submittedName>
</protein>
<dbReference type="RefSeq" id="WP_005869196.1">
    <property type="nucleotide sequence ID" value="NZ_ACYG01000005.1"/>
</dbReference>
<accession>C8PE54</accession>
<evidence type="ECO:0000313" key="3">
    <source>
        <dbReference type="Proteomes" id="UP000005709"/>
    </source>
</evidence>
<gene>
    <name evidence="2" type="ORF">CAMGR0001_2404</name>
</gene>
<comment type="caution">
    <text evidence="2">The sequence shown here is derived from an EMBL/GenBank/DDBJ whole genome shotgun (WGS) entry which is preliminary data.</text>
</comment>
<keyword evidence="3" id="KW-1185">Reference proteome</keyword>
<keyword evidence="1" id="KW-0472">Membrane</keyword>
<dbReference type="EMBL" id="ACYG01000005">
    <property type="protein sequence ID" value="EEV18927.1"/>
    <property type="molecule type" value="Genomic_DNA"/>
</dbReference>
<dbReference type="STRING" id="824.CGRAC_1347"/>
<keyword evidence="1" id="KW-0812">Transmembrane</keyword>
<feature type="transmembrane region" description="Helical" evidence="1">
    <location>
        <begin position="37"/>
        <end position="60"/>
    </location>
</feature>